<dbReference type="RefSeq" id="XP_020302408.1">
    <property type="nucleotide sequence ID" value="XM_020447352.1"/>
</dbReference>
<dbReference type="OrthoDB" id="18234at2759"/>
<reference evidence="5" key="1">
    <citation type="submission" date="2012-04" db="EMBL/GenBank/DDBJ databases">
        <title>The Genome Sequence of Loa loa.</title>
        <authorList>
            <consortium name="The Broad Institute Genome Sequencing Platform"/>
            <consortium name="Broad Institute Genome Sequencing Center for Infectious Disease"/>
            <person name="Nutman T.B."/>
            <person name="Fink D.L."/>
            <person name="Russ C."/>
            <person name="Young S."/>
            <person name="Zeng Q."/>
            <person name="Gargeya S."/>
            <person name="Alvarado L."/>
            <person name="Berlin A."/>
            <person name="Chapman S.B."/>
            <person name="Chen Z."/>
            <person name="Freedman E."/>
            <person name="Gellesch M."/>
            <person name="Goldberg J."/>
            <person name="Griggs A."/>
            <person name="Gujja S."/>
            <person name="Heilman E.R."/>
            <person name="Heiman D."/>
            <person name="Howarth C."/>
            <person name="Mehta T."/>
            <person name="Neiman D."/>
            <person name="Pearson M."/>
            <person name="Roberts A."/>
            <person name="Saif S."/>
            <person name="Shea T."/>
            <person name="Shenoy N."/>
            <person name="Sisk P."/>
            <person name="Stolte C."/>
            <person name="Sykes S."/>
            <person name="White J."/>
            <person name="Yandava C."/>
            <person name="Haas B."/>
            <person name="Henn M.R."/>
            <person name="Nusbaum C."/>
            <person name="Birren B."/>
        </authorList>
    </citation>
    <scope>NUCLEOTIDE SEQUENCE [LARGE SCALE GENOMIC DNA]</scope>
</reference>
<dbReference type="SMART" id="SM01293">
    <property type="entry name" value="DUF3402"/>
    <property type="match status" value="1"/>
</dbReference>
<dbReference type="SMART" id="SM01292">
    <property type="entry name" value="N1221"/>
    <property type="match status" value="1"/>
</dbReference>
<gene>
    <name evidence="5" type="ORF">LOAG_07144</name>
</gene>
<feature type="compositionally biased region" description="Low complexity" evidence="2">
    <location>
        <begin position="293"/>
        <end position="307"/>
    </location>
</feature>
<dbReference type="InterPro" id="IPR021819">
    <property type="entry name" value="Far11/STRP_C"/>
</dbReference>
<dbReference type="GO" id="GO:0005829">
    <property type="term" value="C:cytosol"/>
    <property type="evidence" value="ECO:0007669"/>
    <property type="project" value="TreeGrafter"/>
</dbReference>
<dbReference type="InterPro" id="IPR040185">
    <property type="entry name" value="Far11/STRP"/>
</dbReference>
<dbReference type="InterPro" id="IPR012486">
    <property type="entry name" value="Far11/STRP_N"/>
</dbReference>
<dbReference type="InParanoid" id="A0A1S0TWI9"/>
<protein>
    <submittedName>
        <fullName evidence="5">FAM40A protein</fullName>
    </submittedName>
</protein>
<dbReference type="GeneID" id="9944563"/>
<dbReference type="GO" id="GO:0007010">
    <property type="term" value="P:cytoskeleton organization"/>
    <property type="evidence" value="ECO:0007669"/>
    <property type="project" value="TreeGrafter"/>
</dbReference>
<dbReference type="KEGG" id="loa:LOAG_07144"/>
<evidence type="ECO:0000259" key="3">
    <source>
        <dbReference type="SMART" id="SM01292"/>
    </source>
</evidence>
<dbReference type="PANTHER" id="PTHR13239:SF4">
    <property type="entry name" value="AT25231P"/>
    <property type="match status" value="1"/>
</dbReference>
<feature type="region of interest" description="Disordered" evidence="2">
    <location>
        <begin position="293"/>
        <end position="321"/>
    </location>
</feature>
<dbReference type="CTD" id="9944563"/>
<dbReference type="Pfam" id="PF11882">
    <property type="entry name" value="DUF3402"/>
    <property type="match status" value="2"/>
</dbReference>
<dbReference type="OMA" id="XTFGECD"/>
<feature type="domain" description="Far11/STRP N-terminal" evidence="3">
    <location>
        <begin position="123"/>
        <end position="482"/>
    </location>
</feature>
<proteinExistence type="inferred from homology"/>
<evidence type="ECO:0000256" key="2">
    <source>
        <dbReference type="SAM" id="MobiDB-lite"/>
    </source>
</evidence>
<evidence type="ECO:0000259" key="4">
    <source>
        <dbReference type="SMART" id="SM01293"/>
    </source>
</evidence>
<sequence>MEMRNKVYANIVSLTKVHPKEEEECGISHNLNEPIGSMNTQESEKPELLRRVRPNFADDVYGSRALKLNNEHVEHVKNDIIENRTDICESALAQRRSAQLPKLKKITNKPRPLSNDFSTRGEMNDFEFVYSDCDTHAAELAELYTYSELEDWALNMRAYRDFVESRKLGHKWSELMENQQKDVLLSLLEELERVEPNIRLNAARSILYILQGTYMDFVDERDIIIDGSFKGHNEGEVDNDLGIGHCEEKCLTLGVLNAYKAYEVGTYQALCKLLLTETQDIWDGGPVGAGQYSRSSSVSNSRSASNADLSESVVERRNNRRSATMADNEALRVTLSALYHMVESIRRSDLFELVVPADKKSRYASLKKDFIAEIEEVIEDADMSLIMVLLEMMPAFCHGSSPHFPMKKVLLLVWKILLAILGGWKELREGKAAKRAAANLSSIEDTLLVASAMKSSSINGNDSEQNQGIVRPKRTLHPSARLICRQFACTASNSLEDKDDGELDKMGSEYAEIDQMPIDLGLPNNSATIDANDLTDLVVEELPQTPAPVFVTEEIPHMRSRLDRPNPLMRSSYTGDHTPVASTPPPMDILFRTSLPWNSKVRDEDIETFLQCERMKFFNYRLSNDSRTVFGLPLPIQKSIEALRRHVYVSLGELQANREKELNRYMFSQREDNIPMTSAEKLYRMMLPNLSQYIIALLKVLLAAAPSSKAKSEAINILSDVLTPETDNNEILSNSLNFDSSLSNMLEQSVRIAIDVNRHKEIMVKASSAILILLMKHFRLNHIYQFEYIGQHLVFANCIPLILKFMDQNMVRYIQSKHELPPYNYPHAPLYYVRNHEEWPVLDINNLEDSDSQSPSYYLWRNVFSAINLLRVLNKLTKWKHARTMMLVVFKSAPILKRSLRVKLAVFQLYVLKLLKMQARYLGRQWRRTNMEIMSAIYTKVRHRLNDDWAYANETRSKSWDFQNEEAALKTAVERFNSRRYARLYSAFALEVGESSAPGDSYLDNVDMNEFEPMNNSFQSLLGTKVELSDRFKRNYVRWVDDEVIKNHTNWDLLMALTRGIIDFI</sequence>
<dbReference type="AlphaFoldDB" id="A0A1S0TWI9"/>
<feature type="domain" description="Far11/STRP C-terminal" evidence="4">
    <location>
        <begin position="633"/>
        <end position="1036"/>
    </location>
</feature>
<accession>A0A1S0TWI9</accession>
<name>A0A1S0TWI9_LOALO</name>
<dbReference type="FunCoup" id="A0A1S0TWI9">
    <property type="interactions" value="2469"/>
</dbReference>
<evidence type="ECO:0000256" key="1">
    <source>
        <dbReference type="ARBA" id="ARBA00007062"/>
    </source>
</evidence>
<comment type="similarity">
    <text evidence="1">Belongs to the STRIP family.</text>
</comment>
<organism evidence="5">
    <name type="scientific">Loa loa</name>
    <name type="common">Eye worm</name>
    <name type="synonym">Filaria loa</name>
    <dbReference type="NCBI Taxonomy" id="7209"/>
    <lineage>
        <taxon>Eukaryota</taxon>
        <taxon>Metazoa</taxon>
        <taxon>Ecdysozoa</taxon>
        <taxon>Nematoda</taxon>
        <taxon>Chromadorea</taxon>
        <taxon>Rhabditida</taxon>
        <taxon>Spirurina</taxon>
        <taxon>Spiruromorpha</taxon>
        <taxon>Filarioidea</taxon>
        <taxon>Onchocercidae</taxon>
        <taxon>Loa</taxon>
    </lineage>
</organism>
<dbReference type="PANTHER" id="PTHR13239">
    <property type="entry name" value="PROTEIN REQUIRED FOR HYPHAL ANASTOMOSIS HAM-2"/>
    <property type="match status" value="1"/>
</dbReference>
<dbReference type="Pfam" id="PF07923">
    <property type="entry name" value="N1221"/>
    <property type="match status" value="1"/>
</dbReference>
<evidence type="ECO:0000313" key="5">
    <source>
        <dbReference type="EMBL" id="EFO21343.2"/>
    </source>
</evidence>
<dbReference type="EMBL" id="JH712573">
    <property type="protein sequence ID" value="EFO21343.2"/>
    <property type="molecule type" value="Genomic_DNA"/>
</dbReference>